<feature type="domain" description="Type I restriction enzyme R protein C-terminal" evidence="2">
    <location>
        <begin position="160"/>
        <end position="419"/>
    </location>
</feature>
<proteinExistence type="predicted"/>
<evidence type="ECO:0000313" key="5">
    <source>
        <dbReference type="Proteomes" id="UP000305709"/>
    </source>
</evidence>
<dbReference type="OrthoDB" id="9758243at2"/>
<gene>
    <name evidence="4" type="ORF">FHG71_22485</name>
</gene>
<dbReference type="InterPro" id="IPR022625">
    <property type="entry name" value="TypeI_RM_Rsu_C"/>
</dbReference>
<evidence type="ECO:0000256" key="1">
    <source>
        <dbReference type="ARBA" id="ARBA00022747"/>
    </source>
</evidence>
<dbReference type="AlphaFoldDB" id="A0A5C4N7Z3"/>
<dbReference type="Gene3D" id="3.40.50.300">
    <property type="entry name" value="P-loop containing nucleotide triphosphate hydrolases"/>
    <property type="match status" value="1"/>
</dbReference>
<feature type="domain" description="Restriction endonuclease type I HsdR second RecA-like helicase" evidence="3">
    <location>
        <begin position="55"/>
        <end position="139"/>
    </location>
</feature>
<dbReference type="Proteomes" id="UP000305709">
    <property type="component" value="Unassembled WGS sequence"/>
</dbReference>
<name>A0A5C4N7Z3_9RHOB</name>
<dbReference type="CDD" id="cd18800">
    <property type="entry name" value="SF2_C_EcoR124I-like"/>
    <property type="match status" value="1"/>
</dbReference>
<evidence type="ECO:0000259" key="3">
    <source>
        <dbReference type="Pfam" id="PF22679"/>
    </source>
</evidence>
<dbReference type="GO" id="GO:0009307">
    <property type="term" value="P:DNA restriction-modification system"/>
    <property type="evidence" value="ECO:0007669"/>
    <property type="project" value="UniProtKB-KW"/>
</dbReference>
<dbReference type="PANTHER" id="PTHR30195">
    <property type="entry name" value="TYPE I SITE-SPECIFIC DEOXYRIBONUCLEASE PROTEIN SUBUNIT M AND R"/>
    <property type="match status" value="1"/>
</dbReference>
<sequence>MPRTRRIPTRTASCPIPTSPAMPYLRRRSRSATASRPSWMPITRDGTAESVLNGDGFYGYYRALAKRVKARDRKPFDPAEGVDILLVVGMFLTGFDARTLSTMYVDKPLRYHGLIQAYSRTNRILGSEKSQGNIVCFRDLKQRTDDAIALFGDRDALETVIVPPYEEQARRFEEAVARLREIAPTPDAVDGLPDAEAQAEFAKAFREILRLRNVPSSYSEHDPERLPLPPQDFENYKSKYLDLEQLRHRDGDEDEAGPLDDLDFELELLRRDETNVAYILALIATLKAAEGEGGDAGERKVRATRKRILDLLNGEASLRPKKEVIEAFLAERLPTLGPDEDVRDVFAAYWTEARTNAFVDLCAREGADPGRLESVMQPMLFTAREPAPSEVVETLTTRPKVMERKTVISRILEAIRRFVGIYDEGLGDFDAS</sequence>
<dbReference type="Pfam" id="PF12008">
    <property type="entry name" value="EcoR124_C"/>
    <property type="match status" value="1"/>
</dbReference>
<evidence type="ECO:0000313" key="4">
    <source>
        <dbReference type="EMBL" id="TNC59861.1"/>
    </source>
</evidence>
<dbReference type="PANTHER" id="PTHR30195:SF16">
    <property type="entry name" value="TYPE I RESTRICTION ENZYME ENDONUCLEASE SUBUNIT"/>
    <property type="match status" value="1"/>
</dbReference>
<reference evidence="4 5" key="1">
    <citation type="submission" date="2019-06" db="EMBL/GenBank/DDBJ databases">
        <authorList>
            <person name="Jiang L."/>
        </authorList>
    </citation>
    <scope>NUCLEOTIDE SEQUENCE [LARGE SCALE GENOMIC DNA]</scope>
    <source>
        <strain evidence="4 5">YIM 48858</strain>
    </source>
</reference>
<evidence type="ECO:0000259" key="2">
    <source>
        <dbReference type="Pfam" id="PF12008"/>
    </source>
</evidence>
<keyword evidence="1" id="KW-0680">Restriction system</keyword>
<dbReference type="Pfam" id="PF22679">
    <property type="entry name" value="T1R_D3-like"/>
    <property type="match status" value="1"/>
</dbReference>
<accession>A0A5C4N7Z3</accession>
<comment type="caution">
    <text evidence="4">The sequence shown here is derived from an EMBL/GenBank/DDBJ whole genome shotgun (WGS) entry which is preliminary data.</text>
</comment>
<organism evidence="4 5">
    <name type="scientific">Rubellimicrobium roseum</name>
    <dbReference type="NCBI Taxonomy" id="687525"/>
    <lineage>
        <taxon>Bacteria</taxon>
        <taxon>Pseudomonadati</taxon>
        <taxon>Pseudomonadota</taxon>
        <taxon>Alphaproteobacteria</taxon>
        <taxon>Rhodobacterales</taxon>
        <taxon>Roseobacteraceae</taxon>
        <taxon>Rubellimicrobium</taxon>
    </lineage>
</organism>
<dbReference type="InterPro" id="IPR051268">
    <property type="entry name" value="Type-I_R_enzyme_R_subunit"/>
</dbReference>
<dbReference type="InterPro" id="IPR027417">
    <property type="entry name" value="P-loop_NTPase"/>
</dbReference>
<keyword evidence="5" id="KW-1185">Reference proteome</keyword>
<protein>
    <submittedName>
        <fullName evidence="4">Uncharacterized protein</fullName>
    </submittedName>
</protein>
<dbReference type="Gene3D" id="1.20.58.910">
    <property type="match status" value="1"/>
</dbReference>
<dbReference type="EMBL" id="VDFV01000092">
    <property type="protein sequence ID" value="TNC59861.1"/>
    <property type="molecule type" value="Genomic_DNA"/>
</dbReference>
<dbReference type="InterPro" id="IPR055180">
    <property type="entry name" value="HsdR_RecA-like_helicase_dom_2"/>
</dbReference>